<protein>
    <submittedName>
        <fullName evidence="1">Uncharacterized protein</fullName>
    </submittedName>
</protein>
<dbReference type="Pfam" id="PF15892">
    <property type="entry name" value="BNR_4"/>
    <property type="match status" value="1"/>
</dbReference>
<dbReference type="KEGG" id="sfo:Z042_10445"/>
<dbReference type="AlphaFoldDB" id="W0LK75"/>
<evidence type="ECO:0000313" key="1">
    <source>
        <dbReference type="EMBL" id="AHG22737.1"/>
    </source>
</evidence>
<dbReference type="EMBL" id="CP007044">
    <property type="protein sequence ID" value="AHG22737.1"/>
    <property type="molecule type" value="Genomic_DNA"/>
</dbReference>
<organism evidence="1 2">
    <name type="scientific">Chania multitudinisentens RB-25</name>
    <dbReference type="NCBI Taxonomy" id="1441930"/>
    <lineage>
        <taxon>Bacteria</taxon>
        <taxon>Pseudomonadati</taxon>
        <taxon>Pseudomonadota</taxon>
        <taxon>Gammaproteobacteria</taxon>
        <taxon>Enterobacterales</taxon>
        <taxon>Yersiniaceae</taxon>
        <taxon>Chania</taxon>
    </lineage>
</organism>
<proteinExistence type="predicted"/>
<reference evidence="1 2" key="1">
    <citation type="submission" date="2014-01" db="EMBL/GenBank/DDBJ databases">
        <title>Isolation of Serratia multitudinisentens RB-25 from Ex-Landfill site.</title>
        <authorList>
            <person name="Robson E.H.J."/>
        </authorList>
    </citation>
    <scope>NUCLEOTIDE SEQUENCE [LARGE SCALE GENOMIC DNA]</scope>
    <source>
        <strain evidence="1 2">RB-25</strain>
    </source>
</reference>
<evidence type="ECO:0000313" key="2">
    <source>
        <dbReference type="Proteomes" id="UP000019030"/>
    </source>
</evidence>
<dbReference type="PATRIC" id="fig|1441930.4.peg.2087"/>
<reference evidence="1 2" key="2">
    <citation type="submission" date="2015-03" db="EMBL/GenBank/DDBJ databases">
        <authorList>
            <person name="Chan K.-G."/>
        </authorList>
    </citation>
    <scope>NUCLEOTIDE SEQUENCE [LARGE SCALE GENOMIC DNA]</scope>
    <source>
        <strain evidence="1 2">RB-25</strain>
    </source>
</reference>
<keyword evidence="2" id="KW-1185">Reference proteome</keyword>
<dbReference type="STRING" id="1441930.Z042_10445"/>
<name>W0LK75_9GAMM</name>
<dbReference type="Proteomes" id="UP000019030">
    <property type="component" value="Chromosome"/>
</dbReference>
<dbReference type="RefSeq" id="WP_024914371.1">
    <property type="nucleotide sequence ID" value="NZ_CP007044.2"/>
</dbReference>
<dbReference type="HOGENOM" id="CLU_575974_0_0_6"/>
<sequence>MNKVMLSLFEVRKRKQNNTTYSAKILGIALIATIWSGAVVAEETERTRSNISCAFENQEAFAIQPQKPWVVTAIETVADESGHQAKMWAGYATNPSIAEYGDTKYIGYFDENKEFTVAKRTAHEVSWTIIPMGEKLEHDSHSNVAMAVDTNGNLHVAARLRFSDKLNYWVTTTPGELSTLTRTGMIPQWKDKDKSFEAWVSYPTFYTGENGQLFFRYQNGLPGAAYTNIYQFNAAKRVWELWDPKTEYQGLAKVFGGWYTNPSKSAYPSVPKKGPDGRYHMIWTWRGGESADSNSEIHYVVSDDMHVWQNVKGDVVSNIAFMYGDTRTVVDPIPMGGGMLNNSGMGLGFDAEGRPVVSYFKYSFDNNEKTTQLFIARPSGSATGNGWILKQVSAWTGRYDLANNIVDSGFLDTHEGAKPIGNYLGIQYMCQFKVHMLYLDPITGERVADIPVPVNNTMPADIEKSAFAPGNFIWTQLVFTEDSTETKAVLLKWEAGPYVINGDTNVSWTYPLEGSPVTVASIERK</sequence>
<dbReference type="eggNOG" id="COG4225">
    <property type="taxonomic scope" value="Bacteria"/>
</dbReference>
<gene>
    <name evidence="1" type="ORF">Z042_10445</name>
</gene>
<accession>W0LK75</accession>